<evidence type="ECO:0000313" key="5">
    <source>
        <dbReference type="Proteomes" id="UP000070409"/>
    </source>
</evidence>
<dbReference type="GO" id="GO:0005524">
    <property type="term" value="F:ATP binding"/>
    <property type="evidence" value="ECO:0007669"/>
    <property type="project" value="InterPro"/>
</dbReference>
<reference evidence="2 5" key="3">
    <citation type="submission" date="2016-02" db="EMBL/GenBank/DDBJ databases">
        <authorList>
            <person name="Teng J.L."/>
            <person name="Tang Y."/>
            <person name="Huang Y."/>
            <person name="Guo F."/>
            <person name="Wei W."/>
            <person name="Chen J.H."/>
            <person name="Wong S.Y."/>
            <person name="Lau S.K."/>
            <person name="Woo P.C."/>
        </authorList>
    </citation>
    <scope>NUCLEOTIDE SEQUENCE [LARGE SCALE GENOMIC DNA]</scope>
    <source>
        <strain evidence="2 5">JCM 13375</strain>
    </source>
</reference>
<dbReference type="Proteomes" id="UP000070409">
    <property type="component" value="Unassembled WGS sequence"/>
</dbReference>
<feature type="domain" description="ArsA/GET3 Anion-transporting ATPase-like" evidence="1">
    <location>
        <begin position="15"/>
        <end position="281"/>
    </location>
</feature>
<dbReference type="EMBL" id="LSRE01000008">
    <property type="protein sequence ID" value="KXP00054.1"/>
    <property type="molecule type" value="Genomic_DNA"/>
</dbReference>
<gene>
    <name evidence="3" type="ORF">AXK60_07590</name>
    <name evidence="2" type="ORF">AXK61_15765</name>
</gene>
<dbReference type="SUPFAM" id="SSF52540">
    <property type="entry name" value="P-loop containing nucleoside triphosphate hydrolases"/>
    <property type="match status" value="1"/>
</dbReference>
<name>A0A138AIU7_9ACTN</name>
<dbReference type="GO" id="GO:0016887">
    <property type="term" value="F:ATP hydrolysis activity"/>
    <property type="evidence" value="ECO:0007669"/>
    <property type="project" value="InterPro"/>
</dbReference>
<dbReference type="AlphaFoldDB" id="A0A138AIU7"/>
<proteinExistence type="predicted"/>
<dbReference type="RefSeq" id="WP_068571348.1">
    <property type="nucleotide sequence ID" value="NZ_LSRE01000008.1"/>
</dbReference>
<comment type="caution">
    <text evidence="3">The sequence shown here is derived from an EMBL/GenBank/DDBJ whole genome shotgun (WGS) entry which is preliminary data.</text>
</comment>
<dbReference type="PANTHER" id="PTHR10803:SF26">
    <property type="entry name" value="ANION TRANSPORTER ATPASE-RELATED"/>
    <property type="match status" value="1"/>
</dbReference>
<dbReference type="Proteomes" id="UP000070258">
    <property type="component" value="Unassembled WGS sequence"/>
</dbReference>
<dbReference type="InterPro" id="IPR027417">
    <property type="entry name" value="P-loop_NTPase"/>
</dbReference>
<evidence type="ECO:0000313" key="2">
    <source>
        <dbReference type="EMBL" id="KXP00054.1"/>
    </source>
</evidence>
<dbReference type="OrthoDB" id="5490584at2"/>
<reference evidence="4" key="1">
    <citation type="submission" date="2016-02" db="EMBL/GenBank/DDBJ databases">
        <authorList>
            <person name="Wen L."/>
            <person name="He K."/>
            <person name="Yang H."/>
        </authorList>
    </citation>
    <scope>NUCLEOTIDE SEQUENCE [LARGE SCALE GENOMIC DNA]</scope>
    <source>
        <strain evidence="4">JCM 15929</strain>
    </source>
</reference>
<dbReference type="Pfam" id="PF02374">
    <property type="entry name" value="ArsA_ATPase"/>
    <property type="match status" value="1"/>
</dbReference>
<sequence>MIGLELGPQLVDPGTRVVVCCGSGGVGKTTTAAAMALWAAEQGRRVVVLTIDPARRLAQALGVADLTNEPQEVDVPGDGTLHAMMLDMKRTFDEMVTSNADPARAQEILNNPFYQTVASSFSGTQEYMAMEKLGQLTADERWDLVVVDTPPSRNALDFLDAPKRFGSMLDSRLMGLIAGPTRGFGRLVSGGMGIALKLVSTIVGSQMLSDASGFVSQMDTLIGGFQERADRTYAMLARPSTRFVVVASPEEDTLREATYFVERLAGESMPLAGLIVNRTHPGLAAVPVEAARAASGRLGPDGAARTAEAVLRVHAWRAEIAAREVQVLGEFVRRCPTVPVVGVPSLPFEVANLEALQAVAEQIVGRVQ</sequence>
<evidence type="ECO:0000313" key="3">
    <source>
        <dbReference type="EMBL" id="KXP10314.1"/>
    </source>
</evidence>
<dbReference type="InterPro" id="IPR016300">
    <property type="entry name" value="ATPase_ArsA/GET3"/>
</dbReference>
<keyword evidence="5" id="KW-1185">Reference proteome</keyword>
<dbReference type="PANTHER" id="PTHR10803">
    <property type="entry name" value="ARSENICAL PUMP-DRIVING ATPASE ARSENITE-TRANSLOCATING ATPASE"/>
    <property type="match status" value="1"/>
</dbReference>
<reference evidence="3" key="2">
    <citation type="submission" date="2016-02" db="EMBL/GenBank/DDBJ databases">
        <authorList>
            <person name="Teng J.L."/>
            <person name="Yang Y."/>
            <person name="Huang Y."/>
            <person name="Guo F."/>
            <person name="Wei W."/>
            <person name="Chen J.H."/>
            <person name="Wong S.Y."/>
            <person name="Lau S.K."/>
            <person name="Woo P.C."/>
        </authorList>
    </citation>
    <scope>NUCLEOTIDE SEQUENCE</scope>
    <source>
        <strain evidence="3">JCM 15929</strain>
    </source>
</reference>
<dbReference type="InterPro" id="IPR025723">
    <property type="entry name" value="ArsA/GET3_ATPase-like"/>
</dbReference>
<protein>
    <submittedName>
        <fullName evidence="3">Anion transporter</fullName>
    </submittedName>
</protein>
<dbReference type="Gene3D" id="3.40.50.300">
    <property type="entry name" value="P-loop containing nucleotide triphosphate hydrolases"/>
    <property type="match status" value="1"/>
</dbReference>
<dbReference type="STRING" id="239498.AXK60_07590"/>
<organism evidence="3 4">
    <name type="scientific">Tsukamurella pseudospumae</name>
    <dbReference type="NCBI Taxonomy" id="239498"/>
    <lineage>
        <taxon>Bacteria</taxon>
        <taxon>Bacillati</taxon>
        <taxon>Actinomycetota</taxon>
        <taxon>Actinomycetes</taxon>
        <taxon>Mycobacteriales</taxon>
        <taxon>Tsukamurellaceae</taxon>
        <taxon>Tsukamurella</taxon>
    </lineage>
</organism>
<accession>A0A138AIU7</accession>
<dbReference type="EMBL" id="LSRF01000033">
    <property type="protein sequence ID" value="KXP10314.1"/>
    <property type="molecule type" value="Genomic_DNA"/>
</dbReference>
<evidence type="ECO:0000259" key="1">
    <source>
        <dbReference type="Pfam" id="PF02374"/>
    </source>
</evidence>
<evidence type="ECO:0000313" key="4">
    <source>
        <dbReference type="Proteomes" id="UP000070258"/>
    </source>
</evidence>